<dbReference type="PRINTS" id="PR00390">
    <property type="entry name" value="PHPHLIPASEC"/>
</dbReference>
<feature type="coiled-coil region" evidence="9">
    <location>
        <begin position="883"/>
        <end position="920"/>
    </location>
</feature>
<feature type="binding site" evidence="7">
    <location>
        <position position="327"/>
    </location>
    <ligand>
        <name>Ca(2+)</name>
        <dbReference type="ChEBI" id="CHEBI:29108"/>
    </ligand>
</feature>
<gene>
    <name evidence="13" type="ORF">MNOR_LOCUS16755</name>
</gene>
<evidence type="ECO:0000256" key="9">
    <source>
        <dbReference type="SAM" id="Coils"/>
    </source>
</evidence>
<dbReference type="SUPFAM" id="SSF50729">
    <property type="entry name" value="PH domain-like"/>
    <property type="match status" value="1"/>
</dbReference>
<dbReference type="InterPro" id="IPR000909">
    <property type="entry name" value="PLipase_C_PInositol-sp_X_dom"/>
</dbReference>
<evidence type="ECO:0000256" key="7">
    <source>
        <dbReference type="PIRSR" id="PIRSR000956-2"/>
    </source>
</evidence>
<dbReference type="Pfam" id="PF22631">
    <property type="entry name" value="PLCB1-4-like_EFh"/>
    <property type="match status" value="1"/>
</dbReference>
<feature type="active site" evidence="6">
    <location>
        <position position="326"/>
    </location>
</feature>
<feature type="domain" description="PI-PLC Y-box" evidence="12">
    <location>
        <begin position="547"/>
        <end position="663"/>
    </location>
</feature>
<dbReference type="PROSITE" id="PS50007">
    <property type="entry name" value="PIPLC_X_DOMAIN"/>
    <property type="match status" value="1"/>
</dbReference>
<evidence type="ECO:0000313" key="13">
    <source>
        <dbReference type="EMBL" id="CAL4100272.1"/>
    </source>
</evidence>
<dbReference type="SUPFAM" id="SSF69989">
    <property type="entry name" value="C-terminal domain of PLC-beta"/>
    <property type="match status" value="1"/>
</dbReference>
<dbReference type="FunFam" id="2.60.40.150:FF:000008">
    <property type="entry name" value="1-phosphatidylinositol 4,5-bisphosphate phosphodiesterase"/>
    <property type="match status" value="1"/>
</dbReference>
<evidence type="ECO:0000256" key="2">
    <source>
        <dbReference type="ARBA" id="ARBA00022963"/>
    </source>
</evidence>
<keyword evidence="3 5" id="KW-0443">Lipid metabolism</keyword>
<evidence type="ECO:0000313" key="14">
    <source>
        <dbReference type="Proteomes" id="UP001497623"/>
    </source>
</evidence>
<dbReference type="Pfam" id="PF00387">
    <property type="entry name" value="PI-PLC-Y"/>
    <property type="match status" value="1"/>
</dbReference>
<dbReference type="EMBL" id="CAXKWB010011168">
    <property type="protein sequence ID" value="CAL4100272.1"/>
    <property type="molecule type" value="Genomic_DNA"/>
</dbReference>
<dbReference type="SMART" id="SM00148">
    <property type="entry name" value="PLCXc"/>
    <property type="match status" value="1"/>
</dbReference>
<dbReference type="EC" id="3.1.4.11" evidence="5"/>
<reference evidence="13 14" key="1">
    <citation type="submission" date="2024-05" db="EMBL/GenBank/DDBJ databases">
        <authorList>
            <person name="Wallberg A."/>
        </authorList>
    </citation>
    <scope>NUCLEOTIDE SEQUENCE [LARGE SCALE GENOMIC DNA]</scope>
</reference>
<protein>
    <recommendedName>
        <fullName evidence="5">1-phosphatidylinositol 4,5-bisphosphate phosphodiesterase</fullName>
        <ecNumber evidence="5">3.1.4.11</ecNumber>
    </recommendedName>
</protein>
<dbReference type="InterPro" id="IPR042531">
    <property type="entry name" value="PLC-beta_C_sf"/>
</dbReference>
<evidence type="ECO:0000259" key="12">
    <source>
        <dbReference type="PROSITE" id="PS50008"/>
    </source>
</evidence>
<comment type="function">
    <text evidence="5">The production of the second messenger molecules diacylglycerol (DAG) and inositol 1,4,5-trisphosphate (IP3) is mediated by activated phosphatidylinositol-specific phospholipase C enzymes.</text>
</comment>
<dbReference type="SUPFAM" id="SSF51695">
    <property type="entry name" value="PLC-like phosphodiesterases"/>
    <property type="match status" value="1"/>
</dbReference>
<dbReference type="Gene3D" id="2.30.29.240">
    <property type="match status" value="1"/>
</dbReference>
<dbReference type="CDD" id="cd08591">
    <property type="entry name" value="PI-PLCc_beta"/>
    <property type="match status" value="1"/>
</dbReference>
<keyword evidence="7" id="KW-0106">Calcium</keyword>
<comment type="catalytic activity">
    <reaction evidence="5 8">
        <text>a 1,2-diacyl-sn-glycero-3-phospho-(1D-myo-inositol-4,5-bisphosphate) + H2O = 1D-myo-inositol 1,4,5-trisphosphate + a 1,2-diacyl-sn-glycerol + H(+)</text>
        <dbReference type="Rhea" id="RHEA:33179"/>
        <dbReference type="ChEBI" id="CHEBI:15377"/>
        <dbReference type="ChEBI" id="CHEBI:15378"/>
        <dbReference type="ChEBI" id="CHEBI:17815"/>
        <dbReference type="ChEBI" id="CHEBI:58456"/>
        <dbReference type="ChEBI" id="CHEBI:203600"/>
        <dbReference type="EC" id="3.1.4.11"/>
    </reaction>
</comment>
<comment type="cofactor">
    <cofactor evidence="7">
        <name>Ca(2+)</name>
        <dbReference type="ChEBI" id="CHEBI:29108"/>
    </cofactor>
    <text evidence="7">Binds 1 Ca(2+) ion per subunit.</text>
</comment>
<dbReference type="GO" id="GO:0048015">
    <property type="term" value="P:phosphatidylinositol-mediated signaling"/>
    <property type="evidence" value="ECO:0007669"/>
    <property type="project" value="TreeGrafter"/>
</dbReference>
<dbReference type="Gene3D" id="1.20.1230.10">
    <property type="entry name" value="Phospholipase C beta, distal C-terminal domain"/>
    <property type="match status" value="1"/>
</dbReference>
<sequence>MTKHFKFNWQIPVDEELRNGAIFDRWTEEKENTDYEPDCLFKVDEYGFFIYWKSTEREGNCLELTQISDIRRATLPKDQRLFEKIILKHGKDAESKMLAFCSGDDYVNIKYNYIICKDRGEADYWLDGLRKLFHNHKSYNICPMLCLRKHWMRLGFMVEVSGKIPIKNIVKTFASGKTEKMVYTVLEDIGLPNDRGGNMDHETFTFETFYKLYNTICPRIDIDDLFRNITKDEYISIPEFINFLNECQRDPSLNEILHPLYDERRCMEILALHELDEENIKAKRLSKDGLLMFLMSDDNAPVFLDRLGIYQDMDQPLSHYYINSSHNTYLSGKQFGGKSCVEMYRQTLLAGCRCVELDCWDGRGDDEEPVITHGKAMCTDIYVKDVIVAIRDCAFVTSDMPVILSFENHCCKKQQYKLAKYCDDIFGDLLCKTPLPESPLISGMKLPSPNQLSRKIIIKNKRLRPEVEKQELEIFMKGEELAEEELEDASLNELPQTNADGKISSCPSISTPVSQASLEEEKPLSDEERAFIYYQYTGATTHVHPVLSSMVNYCQPVKFQGFDVAEGTNIHHNMSSFSETMGLAYLKNQAIDFVNYNKRQMSRIYPKGSRVDSSNYMPQVFWNAGCQMVSLNFQTTDLPMQLNQGKFEYNGNCGYLLKPDFMRRHDKTFDPFAECPVDGVIAAQVSVSVIAGQFLSDKKIGTYVEVDMYGLPTDTIRKEFRTRTVPVNGLNPQYNENPFLFRKVVLPDLAVLRFGVFDENGKMLGQRILPMDGLQAGYRHISLRTEGNFPLSLATLFCNIELKIYIPDGLGELMDALSDPRAFMSAQEKREQQMKAMGIEASDLDTKGLQIHTAPKTKPISLGTTGSAIDKDDGKLVFEPINLESLRSQKTFLKATKKQQKELEAMRKRHQKERLAIQKNQCSAIEKAAKGKKKCPCVWERCCNCCFPFYYSCLRPPPCTMCPRDVVDDPAIKNVVAEQMKQWSEMVERHRKEEWNILKDHLKSQEEVLKKHMESEQASQLKQLEAKHEQDVKDMKTSQARAAVETAREVAADKTLKNKNDRDRRLKEKNQNNTKKFIQERKDMAIKQGKQKERLKKVHEQQIAELTRDIQLAIQLYENTEAEYKMRNKMEFFC</sequence>
<dbReference type="PANTHER" id="PTHR10336">
    <property type="entry name" value="PHOSPHOINOSITIDE-SPECIFIC PHOSPHOLIPASE C FAMILY PROTEIN"/>
    <property type="match status" value="1"/>
</dbReference>
<feature type="active site" evidence="6">
    <location>
        <position position="373"/>
    </location>
</feature>
<comment type="caution">
    <text evidence="13">The sequence shown here is derived from an EMBL/GenBank/DDBJ whole genome shotgun (WGS) entry which is preliminary data.</text>
</comment>
<dbReference type="GO" id="GO:0005509">
    <property type="term" value="F:calcium ion binding"/>
    <property type="evidence" value="ECO:0007669"/>
    <property type="project" value="UniProtKB-UniRule"/>
</dbReference>
<feature type="domain" description="C2" evidence="11">
    <location>
        <begin position="666"/>
        <end position="791"/>
    </location>
</feature>
<dbReference type="GO" id="GO:0046488">
    <property type="term" value="P:phosphatidylinositol metabolic process"/>
    <property type="evidence" value="ECO:0007669"/>
    <property type="project" value="TreeGrafter"/>
</dbReference>
<accession>A0AAV2QX73</accession>
<evidence type="ECO:0000256" key="4">
    <source>
        <dbReference type="ARBA" id="ARBA00023224"/>
    </source>
</evidence>
<dbReference type="PIRSF" id="PIRSF000956">
    <property type="entry name" value="PLC-beta"/>
    <property type="match status" value="1"/>
</dbReference>
<dbReference type="Gene3D" id="2.60.40.150">
    <property type="entry name" value="C2 domain"/>
    <property type="match status" value="1"/>
</dbReference>
<feature type="binding site" evidence="7">
    <location>
        <position position="407"/>
    </location>
    <ligand>
        <name>Ca(2+)</name>
        <dbReference type="ChEBI" id="CHEBI:29108"/>
    </ligand>
</feature>
<dbReference type="Pfam" id="PF17787">
    <property type="entry name" value="PH_14"/>
    <property type="match status" value="1"/>
</dbReference>
<dbReference type="PROSITE" id="PS50008">
    <property type="entry name" value="PIPLC_Y_DOMAIN"/>
    <property type="match status" value="1"/>
</dbReference>
<dbReference type="CDD" id="cd13361">
    <property type="entry name" value="PH_PLC_beta"/>
    <property type="match status" value="1"/>
</dbReference>
<evidence type="ECO:0000259" key="11">
    <source>
        <dbReference type="PROSITE" id="PS50004"/>
    </source>
</evidence>
<keyword evidence="14" id="KW-1185">Reference proteome</keyword>
<dbReference type="GO" id="GO:0051209">
    <property type="term" value="P:release of sequestered calcium ion into cytosol"/>
    <property type="evidence" value="ECO:0007669"/>
    <property type="project" value="TreeGrafter"/>
</dbReference>
<evidence type="ECO:0000256" key="3">
    <source>
        <dbReference type="ARBA" id="ARBA00023098"/>
    </source>
</evidence>
<keyword evidence="7" id="KW-0479">Metal-binding</keyword>
<dbReference type="Gene3D" id="3.20.20.190">
    <property type="entry name" value="Phosphatidylinositol (PI) phosphodiesterase"/>
    <property type="match status" value="1"/>
</dbReference>
<dbReference type="SUPFAM" id="SSF49562">
    <property type="entry name" value="C2 domain (Calcium/lipid-binding domain, CaLB)"/>
    <property type="match status" value="1"/>
</dbReference>
<evidence type="ECO:0000256" key="6">
    <source>
        <dbReference type="PIRSR" id="PIRSR000956-1"/>
    </source>
</evidence>
<organism evidence="13 14">
    <name type="scientific">Meganyctiphanes norvegica</name>
    <name type="common">Northern krill</name>
    <name type="synonym">Thysanopoda norvegica</name>
    <dbReference type="NCBI Taxonomy" id="48144"/>
    <lineage>
        <taxon>Eukaryota</taxon>
        <taxon>Metazoa</taxon>
        <taxon>Ecdysozoa</taxon>
        <taxon>Arthropoda</taxon>
        <taxon>Crustacea</taxon>
        <taxon>Multicrustacea</taxon>
        <taxon>Malacostraca</taxon>
        <taxon>Eumalacostraca</taxon>
        <taxon>Eucarida</taxon>
        <taxon>Euphausiacea</taxon>
        <taxon>Euphausiidae</taxon>
        <taxon>Meganyctiphanes</taxon>
    </lineage>
</organism>
<keyword evidence="1 5" id="KW-0378">Hydrolase</keyword>
<name>A0AAV2QX73_MEGNR</name>
<evidence type="ECO:0000256" key="1">
    <source>
        <dbReference type="ARBA" id="ARBA00022801"/>
    </source>
</evidence>
<dbReference type="Proteomes" id="UP001497623">
    <property type="component" value="Unassembled WGS sequence"/>
</dbReference>
<dbReference type="GO" id="GO:0004435">
    <property type="term" value="F:phosphatidylinositol-4,5-bisphosphate phospholipase C activity"/>
    <property type="evidence" value="ECO:0007669"/>
    <property type="project" value="UniProtKB-UniRule"/>
</dbReference>
<dbReference type="InterPro" id="IPR001192">
    <property type="entry name" value="PI-PLC_fam"/>
</dbReference>
<feature type="compositionally biased region" description="Basic and acidic residues" evidence="10">
    <location>
        <begin position="1054"/>
        <end position="1070"/>
    </location>
</feature>
<keyword evidence="9" id="KW-0175">Coiled coil</keyword>
<dbReference type="Pfam" id="PF00388">
    <property type="entry name" value="PI-PLC-X"/>
    <property type="match status" value="1"/>
</dbReference>
<dbReference type="InterPro" id="IPR000008">
    <property type="entry name" value="C2_dom"/>
</dbReference>
<feature type="binding site" evidence="7">
    <location>
        <position position="356"/>
    </location>
    <ligand>
        <name>Ca(2+)</name>
        <dbReference type="ChEBI" id="CHEBI:29108"/>
    </ligand>
</feature>
<dbReference type="InterPro" id="IPR001711">
    <property type="entry name" value="PLipase_C_Pinositol-sp_Y"/>
</dbReference>
<dbReference type="GO" id="GO:0016042">
    <property type="term" value="P:lipid catabolic process"/>
    <property type="evidence" value="ECO:0007669"/>
    <property type="project" value="UniProtKB-KW"/>
</dbReference>
<evidence type="ECO:0000256" key="8">
    <source>
        <dbReference type="RuleBase" id="RU361133"/>
    </source>
</evidence>
<feature type="coiled-coil region" evidence="9">
    <location>
        <begin position="1089"/>
        <end position="1123"/>
    </location>
</feature>
<dbReference type="CDD" id="cd00275">
    <property type="entry name" value="C2_PLC_like"/>
    <property type="match status" value="1"/>
</dbReference>
<dbReference type="Gene3D" id="1.10.238.10">
    <property type="entry name" value="EF-hand"/>
    <property type="match status" value="1"/>
</dbReference>
<dbReference type="SMART" id="SM00239">
    <property type="entry name" value="C2"/>
    <property type="match status" value="1"/>
</dbReference>
<dbReference type="InterPro" id="IPR016280">
    <property type="entry name" value="PLC-beta"/>
</dbReference>
<dbReference type="SUPFAM" id="SSF47473">
    <property type="entry name" value="EF-hand"/>
    <property type="match status" value="1"/>
</dbReference>
<dbReference type="PROSITE" id="PS50004">
    <property type="entry name" value="C2"/>
    <property type="match status" value="1"/>
</dbReference>
<dbReference type="InterPro" id="IPR053945">
    <property type="entry name" value="PLCB1-4-like_EFh"/>
</dbReference>
<dbReference type="InterPro" id="IPR037862">
    <property type="entry name" value="PLC-beta_PH"/>
</dbReference>
<feature type="region of interest" description="Disordered" evidence="10">
    <location>
        <begin position="1054"/>
        <end position="1074"/>
    </location>
</feature>
<keyword evidence="4 5" id="KW-0807">Transducer</keyword>
<evidence type="ECO:0000256" key="10">
    <source>
        <dbReference type="SAM" id="MobiDB-lite"/>
    </source>
</evidence>
<dbReference type="PANTHER" id="PTHR10336:SF36">
    <property type="entry name" value="1-PHOSPHATIDYLINOSITOL 4,5-BISPHOSPHATE PHOSPHODIESTERASE BETA-4"/>
    <property type="match status" value="1"/>
</dbReference>
<dbReference type="InterPro" id="IPR035892">
    <property type="entry name" value="C2_domain_sf"/>
</dbReference>
<dbReference type="AlphaFoldDB" id="A0AAV2QX73"/>
<dbReference type="SMART" id="SM00149">
    <property type="entry name" value="PLCYc"/>
    <property type="match status" value="1"/>
</dbReference>
<proteinExistence type="predicted"/>
<evidence type="ECO:0000256" key="5">
    <source>
        <dbReference type="PIRNR" id="PIRNR000956"/>
    </source>
</evidence>
<feature type="binding site" evidence="7">
    <location>
        <position position="358"/>
    </location>
    <ligand>
        <name>Ca(2+)</name>
        <dbReference type="ChEBI" id="CHEBI:29108"/>
    </ligand>
</feature>
<dbReference type="InterPro" id="IPR017946">
    <property type="entry name" value="PLC-like_Pdiesterase_TIM-brl"/>
</dbReference>
<dbReference type="InterPro" id="IPR011992">
    <property type="entry name" value="EF-hand-dom_pair"/>
</dbReference>
<keyword evidence="2 5" id="KW-0442">Lipid degradation</keyword>